<dbReference type="Proteomes" id="UP000013307">
    <property type="component" value="Chromosome"/>
</dbReference>
<dbReference type="SUPFAM" id="SSF50249">
    <property type="entry name" value="Nucleic acid-binding proteins"/>
    <property type="match status" value="2"/>
</dbReference>
<dbReference type="HOGENOM" id="CLU_043913_0_0_2"/>
<dbReference type="Pfam" id="PF01336">
    <property type="entry name" value="tRNA_anti-codon"/>
    <property type="match status" value="1"/>
</dbReference>
<gene>
    <name evidence="2" type="ORF">Asulf_00198</name>
</gene>
<sequence length="299" mass="34135">MKQGMKLKEYYKPISEEVEFEDFLKRYDEIKEHFGDYITEETALQLTVYSFGHQPIQKISDVVNGSNRVVRVSGVVEEIEYFYTKGMVAKLKLKDESGVVGVKFWKDCAELVKVGDVFEGCIIEIKGFLKQNEIFVSSAENVEIKGFEEMEGIFLGKERANEKCRIALAKDDAVKIVVLDIDPDVNFGDRIIIRQDSVERVGKGDPLPFFNRIADLGQRVNLIGRVSGIGIKRGNYADMYLSDDSGRIRVVLWDSKVEIFKEIDIGDHIVILRGYVKNGEKSEVHCGWESLIYIVEKFH</sequence>
<keyword evidence="3" id="KW-1185">Reference proteome</keyword>
<dbReference type="KEGG" id="ast:Asulf_00198"/>
<dbReference type="OrthoDB" id="6262at2157"/>
<evidence type="ECO:0000313" key="3">
    <source>
        <dbReference type="Proteomes" id="UP000013307"/>
    </source>
</evidence>
<dbReference type="InterPro" id="IPR012340">
    <property type="entry name" value="NA-bd_OB-fold"/>
</dbReference>
<dbReference type="Gene3D" id="2.40.50.140">
    <property type="entry name" value="Nucleic acid-binding proteins"/>
    <property type="match status" value="2"/>
</dbReference>
<dbReference type="AlphaFoldDB" id="N0BDA6"/>
<name>N0BDA6_9EURY</name>
<dbReference type="EMBL" id="CP005290">
    <property type="protein sequence ID" value="AGK60232.1"/>
    <property type="molecule type" value="Genomic_DNA"/>
</dbReference>
<evidence type="ECO:0000313" key="2">
    <source>
        <dbReference type="EMBL" id="AGK60232.1"/>
    </source>
</evidence>
<feature type="domain" description="OB" evidence="1">
    <location>
        <begin position="220"/>
        <end position="282"/>
    </location>
</feature>
<dbReference type="GO" id="GO:0003676">
    <property type="term" value="F:nucleic acid binding"/>
    <property type="evidence" value="ECO:0007669"/>
    <property type="project" value="InterPro"/>
</dbReference>
<proteinExistence type="predicted"/>
<organism evidence="2 3">
    <name type="scientific">Archaeoglobus sulfaticallidus PM70-1</name>
    <dbReference type="NCBI Taxonomy" id="387631"/>
    <lineage>
        <taxon>Archaea</taxon>
        <taxon>Methanobacteriati</taxon>
        <taxon>Methanobacteriota</taxon>
        <taxon>Archaeoglobi</taxon>
        <taxon>Archaeoglobales</taxon>
        <taxon>Archaeoglobaceae</taxon>
        <taxon>Archaeoglobus</taxon>
    </lineage>
</organism>
<dbReference type="eggNOG" id="arCOG01510">
    <property type="taxonomic scope" value="Archaea"/>
</dbReference>
<evidence type="ECO:0000259" key="1">
    <source>
        <dbReference type="Pfam" id="PF01336"/>
    </source>
</evidence>
<reference evidence="2 3" key="1">
    <citation type="journal article" date="2013" name="Genome Announc.">
        <title>Complete Genome Sequence of the Thermophilic and Facultatively Chemolithoautotrophic Sulfate Reducer Archaeoglobus sulfaticallidus Strain PM70-1T.</title>
        <authorList>
            <person name="Stokke R."/>
            <person name="Hocking W.P."/>
            <person name="Steinsbu B.O."/>
            <person name="Steen I.H."/>
        </authorList>
    </citation>
    <scope>NUCLEOTIDE SEQUENCE [LARGE SCALE GENOMIC DNA]</scope>
    <source>
        <strain evidence="2">PM70-1</strain>
    </source>
</reference>
<dbReference type="RefSeq" id="WP_015589831.1">
    <property type="nucleotide sequence ID" value="NC_021169.1"/>
</dbReference>
<dbReference type="GeneID" id="15391844"/>
<protein>
    <recommendedName>
        <fullName evidence="1">OB domain-containing protein</fullName>
    </recommendedName>
</protein>
<accession>N0BDA6</accession>
<dbReference type="STRING" id="387631.Asulf_00198"/>
<dbReference type="InterPro" id="IPR004365">
    <property type="entry name" value="NA-bd_OB_tRNA"/>
</dbReference>